<dbReference type="GO" id="GO:0099604">
    <property type="term" value="F:ligand-gated calcium channel activity"/>
    <property type="evidence" value="ECO:0007669"/>
    <property type="project" value="TreeGrafter"/>
</dbReference>
<proteinExistence type="predicted"/>
<dbReference type="PANTHER" id="PTHR13800:SF12">
    <property type="entry name" value="TRANSIENT RECEPTOR POTENTIAL CATION CHANNEL SUBFAMILY M MEMBER-LIKE 2"/>
    <property type="match status" value="1"/>
</dbReference>
<dbReference type="AlphaFoldDB" id="A0A814PTQ8"/>
<dbReference type="Proteomes" id="UP000663854">
    <property type="component" value="Unassembled WGS sequence"/>
</dbReference>
<comment type="caution">
    <text evidence="3">The sequence shown here is derived from an EMBL/GenBank/DDBJ whole genome shotgun (WGS) entry which is preliminary data.</text>
</comment>
<keyword evidence="1" id="KW-0812">Transmembrane</keyword>
<feature type="domain" description="TRPM SLOG" evidence="2">
    <location>
        <begin position="14"/>
        <end position="116"/>
    </location>
</feature>
<evidence type="ECO:0000313" key="3">
    <source>
        <dbReference type="EMBL" id="CAF1110282.1"/>
    </source>
</evidence>
<dbReference type="EMBL" id="CAJNOH010000717">
    <property type="protein sequence ID" value="CAF1110282.1"/>
    <property type="molecule type" value="Genomic_DNA"/>
</dbReference>
<feature type="transmembrane region" description="Helical" evidence="1">
    <location>
        <begin position="211"/>
        <end position="231"/>
    </location>
</feature>
<dbReference type="Pfam" id="PF18139">
    <property type="entry name" value="LSDAT_euk"/>
    <property type="match status" value="1"/>
</dbReference>
<feature type="transmembrane region" description="Helical" evidence="1">
    <location>
        <begin position="185"/>
        <end position="205"/>
    </location>
</feature>
<dbReference type="InterPro" id="IPR041491">
    <property type="entry name" value="TRPM_SLOG"/>
</dbReference>
<evidence type="ECO:0000259" key="2">
    <source>
        <dbReference type="Pfam" id="PF18139"/>
    </source>
</evidence>
<sequence length="393" mass="44833">MWGTINEKTRIDLKKASQIGASDEACKRQIRDDVQEDKETLDPHHTHSILFDSGNLNEYLSDSQRSSFVQYVCDDKNSHACYAVTIVVEGGLKTPQVVQFDIDNGRPVVIIHGSGLGLPAPFCIEYQQKQDRIMPEANIEFKLSKKGINYYIEKELPKKRFTSVGLIDRWIYFHTSPMVKMGYHFFFYICGSSTVVAGATATHVLLAFHMLFINILLLNLLIAVFSDTIGIENDHRKKDDARNASSVFKMIAENGSMLDEHWDMFENAATYSYARSSIEEKNKSNGEIDSFGKKTSLSKESAKIMKENMESIGTERQPETNTDLKEEIKFMRSTMIEMQIQLNQKNVFVENLRTNMDLQSKQVNASLSWIMDAIERVKMHGDRNPRPDKNATN</sequence>
<organism evidence="3 4">
    <name type="scientific">Rotaria sordida</name>
    <dbReference type="NCBI Taxonomy" id="392033"/>
    <lineage>
        <taxon>Eukaryota</taxon>
        <taxon>Metazoa</taxon>
        <taxon>Spiralia</taxon>
        <taxon>Gnathifera</taxon>
        <taxon>Rotifera</taxon>
        <taxon>Eurotatoria</taxon>
        <taxon>Bdelloidea</taxon>
        <taxon>Philodinida</taxon>
        <taxon>Philodinidae</taxon>
        <taxon>Rotaria</taxon>
    </lineage>
</organism>
<name>A0A814PTQ8_9BILA</name>
<keyword evidence="1" id="KW-1133">Transmembrane helix</keyword>
<reference evidence="3" key="1">
    <citation type="submission" date="2021-02" db="EMBL/GenBank/DDBJ databases">
        <authorList>
            <person name="Nowell W R."/>
        </authorList>
    </citation>
    <scope>NUCLEOTIDE SEQUENCE</scope>
</reference>
<dbReference type="InterPro" id="IPR050927">
    <property type="entry name" value="TRPM"/>
</dbReference>
<evidence type="ECO:0000313" key="4">
    <source>
        <dbReference type="Proteomes" id="UP000663854"/>
    </source>
</evidence>
<keyword evidence="1" id="KW-0472">Membrane</keyword>
<dbReference type="GO" id="GO:0005886">
    <property type="term" value="C:plasma membrane"/>
    <property type="evidence" value="ECO:0007669"/>
    <property type="project" value="TreeGrafter"/>
</dbReference>
<protein>
    <recommendedName>
        <fullName evidence="2">TRPM SLOG domain-containing protein</fullName>
    </recommendedName>
</protein>
<dbReference type="PANTHER" id="PTHR13800">
    <property type="entry name" value="TRANSIENT RECEPTOR POTENTIAL CATION CHANNEL, SUBFAMILY M, MEMBER 6"/>
    <property type="match status" value="1"/>
</dbReference>
<accession>A0A814PTQ8</accession>
<evidence type="ECO:0000256" key="1">
    <source>
        <dbReference type="SAM" id="Phobius"/>
    </source>
</evidence>
<gene>
    <name evidence="3" type="ORF">PYM288_LOCUS20153</name>
</gene>